<evidence type="ECO:0000259" key="2">
    <source>
        <dbReference type="PROSITE" id="PS50883"/>
    </source>
</evidence>
<accession>A0A124EQI3</accession>
<keyword evidence="1" id="KW-0472">Membrane</keyword>
<dbReference type="CDD" id="cd01948">
    <property type="entry name" value="EAL"/>
    <property type="match status" value="1"/>
</dbReference>
<feature type="transmembrane region" description="Helical" evidence="1">
    <location>
        <begin position="189"/>
        <end position="209"/>
    </location>
</feature>
<dbReference type="PANTHER" id="PTHR44757">
    <property type="entry name" value="DIGUANYLATE CYCLASE DGCP"/>
    <property type="match status" value="1"/>
</dbReference>
<keyword evidence="1" id="KW-0812">Transmembrane</keyword>
<proteinExistence type="predicted"/>
<dbReference type="InterPro" id="IPR043128">
    <property type="entry name" value="Rev_trsase/Diguanyl_cyclase"/>
</dbReference>
<dbReference type="SMART" id="SM00052">
    <property type="entry name" value="EAL"/>
    <property type="match status" value="1"/>
</dbReference>
<dbReference type="InterPro" id="IPR000160">
    <property type="entry name" value="GGDEF_dom"/>
</dbReference>
<gene>
    <name evidence="4" type="ORF">AU192_16370</name>
</gene>
<evidence type="ECO:0000313" key="4">
    <source>
        <dbReference type="EMBL" id="KUI20479.1"/>
    </source>
</evidence>
<dbReference type="SUPFAM" id="SSF55073">
    <property type="entry name" value="Nucleotide cyclase"/>
    <property type="match status" value="1"/>
</dbReference>
<dbReference type="PROSITE" id="PS50883">
    <property type="entry name" value="EAL"/>
    <property type="match status" value="1"/>
</dbReference>
<feature type="transmembrane region" description="Helical" evidence="1">
    <location>
        <begin position="116"/>
        <end position="135"/>
    </location>
</feature>
<dbReference type="Proteomes" id="UP000053707">
    <property type="component" value="Unassembled WGS sequence"/>
</dbReference>
<name>A0A124EQI3_9MYCO</name>
<dbReference type="Pfam" id="PF00990">
    <property type="entry name" value="GGDEF"/>
    <property type="match status" value="1"/>
</dbReference>
<comment type="caution">
    <text evidence="4">The sequence shown here is derived from an EMBL/GenBank/DDBJ whole genome shotgun (WGS) entry which is preliminary data.</text>
</comment>
<dbReference type="AlphaFoldDB" id="A0A124EQI3"/>
<feature type="transmembrane region" description="Helical" evidence="1">
    <location>
        <begin position="48"/>
        <end position="66"/>
    </location>
</feature>
<feature type="transmembrane region" description="Helical" evidence="1">
    <location>
        <begin position="147"/>
        <end position="169"/>
    </location>
</feature>
<keyword evidence="1" id="KW-1133">Transmembrane helix</keyword>
<evidence type="ECO:0000259" key="3">
    <source>
        <dbReference type="PROSITE" id="PS50887"/>
    </source>
</evidence>
<feature type="transmembrane region" description="Helical" evidence="1">
    <location>
        <begin position="290"/>
        <end position="310"/>
    </location>
</feature>
<dbReference type="PROSITE" id="PS50887">
    <property type="entry name" value="GGDEF"/>
    <property type="match status" value="1"/>
</dbReference>
<dbReference type="InterPro" id="IPR029787">
    <property type="entry name" value="Nucleotide_cyclase"/>
</dbReference>
<feature type="domain" description="EAL" evidence="2">
    <location>
        <begin position="521"/>
        <end position="772"/>
    </location>
</feature>
<dbReference type="Gene3D" id="3.30.70.270">
    <property type="match status" value="1"/>
</dbReference>
<feature type="transmembrane region" description="Helical" evidence="1">
    <location>
        <begin position="316"/>
        <end position="335"/>
    </location>
</feature>
<organism evidence="4 5">
    <name type="scientific">Mycobacterium lehmannii</name>
    <dbReference type="NCBI Taxonomy" id="2048550"/>
    <lineage>
        <taxon>Bacteria</taxon>
        <taxon>Bacillati</taxon>
        <taxon>Actinomycetota</taxon>
        <taxon>Actinomycetes</taxon>
        <taxon>Mycobacteriales</taxon>
        <taxon>Mycobacteriaceae</taxon>
        <taxon>Mycobacterium</taxon>
    </lineage>
</organism>
<feature type="domain" description="GGDEF" evidence="3">
    <location>
        <begin position="383"/>
        <end position="516"/>
    </location>
</feature>
<sequence>MRHHDERKGGEGVLLRGHRWRYGVVVALLLLVVVNALAPWGYDRAEAGMIAVQAILGAVIVVRGFVVARKVDGTARWWRVLIAASCLSWLIGELLWWTGGGSDDGRVAGARETVAYLLPAVLIFSAVVVLGRVGVGRTKTPDPVHHYSLVASVLDAIVAAISFSLLSYMAGYGALAAAAFPRSDNPPILVTYSLLQLCAVVAGVFFASLYRPGRPYRADCLLLTGGVMLLACADRLVAYFRTVGLQNGDLWGGGAFIIGLILVIYALATPTPQSEAAAQSSDRLMDWVQLVLPFAGFAGIAMLYGYHVMIGKEIDGVLVVGAVLMVLLVATRQAFAMRAQHRLTVRLLDAQRRLAHQVHHDALTGLPNRLLFGKELETAATRGGFVLIFVDLDDFKVVNDRFGHAGGDELLRAVGERLRRCVRESDTLARIGGDEFAILINSDVAAPEVVADRVRAALREPFAVHGSSVRVRASMGLVRPHAGDDSQTPDDLLRKADHSMYEGKRLGKDIVVVYPSMIGRAVDFPAALRHADGEPPAGFSLVYQPIVRLPEEVPVAIEALARWIAPDGTQIPPETFVAAAEAAGLGDAFDAMVLDQSCREVTAAGSGIDLQVNIGAGRLRDGGFRDVVAGTLARYGMEPSRLTLEITETVPVVDLDEAAAQIRRLRSIGVKVALDDFGAGYNSLTYLHALPIQIVKLDRSLLAGPEPAQAATLYRSVIAVCDPLGLEVIAEGIETVEQAEMVFLAGCSLAQGYLFGSPTAITDLPPNLMRPTHRSVAGS</sequence>
<keyword evidence="5" id="KW-1185">Reference proteome</keyword>
<evidence type="ECO:0000256" key="1">
    <source>
        <dbReference type="SAM" id="Phobius"/>
    </source>
</evidence>
<dbReference type="SMART" id="SM00267">
    <property type="entry name" value="GGDEF"/>
    <property type="match status" value="1"/>
</dbReference>
<dbReference type="CDD" id="cd01949">
    <property type="entry name" value="GGDEF"/>
    <property type="match status" value="1"/>
</dbReference>
<feature type="transmembrane region" description="Helical" evidence="1">
    <location>
        <begin position="250"/>
        <end position="269"/>
    </location>
</feature>
<feature type="transmembrane region" description="Helical" evidence="1">
    <location>
        <begin position="20"/>
        <end position="42"/>
    </location>
</feature>
<reference evidence="4 5" key="1">
    <citation type="submission" date="2016-01" db="EMBL/GenBank/DDBJ databases">
        <authorList>
            <consortium name="TB Trials Study Group"/>
            <person name="Sutton G."/>
            <person name="Brinkac L."/>
            <person name="Sanka R."/>
            <person name="Adams M."/>
            <person name="Lau E.L."/>
            <person name="Macaden R."/>
            <person name="Grewal H.M.S."/>
        </authorList>
    </citation>
    <scope>NUCLEOTIDE SEQUENCE [LARGE SCALE GENOMIC DNA]</scope>
    <source>
        <strain evidence="4 5">IS-1744</strain>
    </source>
</reference>
<dbReference type="EMBL" id="LQIR01000003">
    <property type="protein sequence ID" value="KUI20479.1"/>
    <property type="molecule type" value="Genomic_DNA"/>
</dbReference>
<dbReference type="Pfam" id="PF00563">
    <property type="entry name" value="EAL"/>
    <property type="match status" value="1"/>
</dbReference>
<evidence type="ECO:0000313" key="5">
    <source>
        <dbReference type="Proteomes" id="UP000053707"/>
    </source>
</evidence>
<dbReference type="InterPro" id="IPR001633">
    <property type="entry name" value="EAL_dom"/>
</dbReference>
<feature type="transmembrane region" description="Helical" evidence="1">
    <location>
        <begin position="78"/>
        <end position="96"/>
    </location>
</feature>
<dbReference type="InterPro" id="IPR052155">
    <property type="entry name" value="Biofilm_reg_signaling"/>
</dbReference>
<protein>
    <submittedName>
        <fullName evidence="4">Diguanylate phosphodiesterase</fullName>
    </submittedName>
</protein>
<dbReference type="SUPFAM" id="SSF141868">
    <property type="entry name" value="EAL domain-like"/>
    <property type="match status" value="1"/>
</dbReference>
<dbReference type="PANTHER" id="PTHR44757:SF2">
    <property type="entry name" value="BIOFILM ARCHITECTURE MAINTENANCE PROTEIN MBAA"/>
    <property type="match status" value="1"/>
</dbReference>
<dbReference type="Gene3D" id="3.20.20.450">
    <property type="entry name" value="EAL domain"/>
    <property type="match status" value="1"/>
</dbReference>
<dbReference type="InterPro" id="IPR035919">
    <property type="entry name" value="EAL_sf"/>
</dbReference>
<dbReference type="NCBIfam" id="TIGR00254">
    <property type="entry name" value="GGDEF"/>
    <property type="match status" value="1"/>
</dbReference>